<gene>
    <name evidence="5" type="primary">msmR</name>
    <name evidence="5" type="ORF">CLPA_c05520</name>
    <name evidence="6" type="ORF">CP6013_02596</name>
</gene>
<protein>
    <submittedName>
        <fullName evidence="5">Msm operon regulatory protein</fullName>
    </submittedName>
    <submittedName>
        <fullName evidence="6">Transcriptional regulator, AraC family</fullName>
    </submittedName>
</protein>
<keyword evidence="1" id="KW-0805">Transcription regulation</keyword>
<dbReference type="EMBL" id="CP009268">
    <property type="protein sequence ID" value="AJA50640.1"/>
    <property type="molecule type" value="Genomic_DNA"/>
</dbReference>
<dbReference type="InterPro" id="IPR037923">
    <property type="entry name" value="HTH-like"/>
</dbReference>
<dbReference type="PRINTS" id="PR00032">
    <property type="entry name" value="HTHARAC"/>
</dbReference>
<name>A0A0H3J1S1_CLOPA</name>
<dbReference type="KEGG" id="cpat:CLPA_c05520"/>
<dbReference type="InterPro" id="IPR003313">
    <property type="entry name" value="AraC-bd"/>
</dbReference>
<dbReference type="Gene3D" id="2.60.120.280">
    <property type="entry name" value="Regulatory protein AraC"/>
    <property type="match status" value="1"/>
</dbReference>
<feature type="domain" description="HTH araC/xylS-type" evidence="4">
    <location>
        <begin position="177"/>
        <end position="275"/>
    </location>
</feature>
<dbReference type="InterPro" id="IPR009057">
    <property type="entry name" value="Homeodomain-like_sf"/>
</dbReference>
<dbReference type="GeneID" id="93072779"/>
<reference evidence="6" key="2">
    <citation type="submission" date="2015-10" db="EMBL/GenBank/DDBJ databases">
        <title>Improved Draft Genome Sequence of Clostridium pasteurianum Strain ATCC 6013 (DSM 525) Using a Hybrid Next-Generation Sequencing Approach.</title>
        <authorList>
            <person name="Pyne M.E."/>
            <person name="Utturkar S.M."/>
            <person name="Brown S.D."/>
            <person name="Moo-Young M."/>
            <person name="Chung D.A."/>
            <person name="Chou P.C."/>
        </authorList>
    </citation>
    <scope>NUCLEOTIDE SEQUENCE</scope>
    <source>
        <strain evidence="6">ATCC 6013</strain>
    </source>
</reference>
<evidence type="ECO:0000313" key="6">
    <source>
        <dbReference type="EMBL" id="KRU13348.1"/>
    </source>
</evidence>
<dbReference type="Pfam" id="PF02311">
    <property type="entry name" value="AraC_binding"/>
    <property type="match status" value="1"/>
</dbReference>
<dbReference type="CDD" id="cd06986">
    <property type="entry name" value="cupin_MmsR-like_N"/>
    <property type="match status" value="1"/>
</dbReference>
<evidence type="ECO:0000259" key="4">
    <source>
        <dbReference type="PROSITE" id="PS01124"/>
    </source>
</evidence>
<dbReference type="PANTHER" id="PTHR43280">
    <property type="entry name" value="ARAC-FAMILY TRANSCRIPTIONAL REGULATOR"/>
    <property type="match status" value="1"/>
</dbReference>
<dbReference type="PROSITE" id="PS01124">
    <property type="entry name" value="HTH_ARAC_FAMILY_2"/>
    <property type="match status" value="1"/>
</dbReference>
<dbReference type="RefSeq" id="WP_004455250.1">
    <property type="nucleotide sequence ID" value="NZ_ANZB01000001.1"/>
</dbReference>
<proteinExistence type="predicted"/>
<reference evidence="5 8" key="1">
    <citation type="journal article" date="2015" name="Genome Announc.">
        <title>Complete Genome Sequence of the Nitrogen-Fixing and Solvent-Producing Clostridium pasteurianum DSM 525.</title>
        <authorList>
            <person name="Poehlein A."/>
            <person name="Grosse-Honebrink A."/>
            <person name="Zhang Y."/>
            <person name="Minton N.P."/>
            <person name="Daniel R."/>
        </authorList>
    </citation>
    <scope>NUCLEOTIDE SEQUENCE [LARGE SCALE GENOMIC DNA]</scope>
    <source>
        <strain evidence="5">DSM 525</strain>
        <strain evidence="8">DSM 525 / ATCC 6013</strain>
    </source>
</reference>
<dbReference type="SMART" id="SM00342">
    <property type="entry name" value="HTH_ARAC"/>
    <property type="match status" value="1"/>
</dbReference>
<dbReference type="InterPro" id="IPR013087">
    <property type="entry name" value="Znf_C2H2_type"/>
</dbReference>
<dbReference type="InterPro" id="IPR018062">
    <property type="entry name" value="HTH_AraC-typ_CS"/>
</dbReference>
<evidence type="ECO:0000313" key="8">
    <source>
        <dbReference type="Proteomes" id="UP000030905"/>
    </source>
</evidence>
<dbReference type="PROSITE" id="PS00028">
    <property type="entry name" value="ZINC_FINGER_C2H2_1"/>
    <property type="match status" value="1"/>
</dbReference>
<dbReference type="PANTHER" id="PTHR43280:SF30">
    <property type="entry name" value="MMSAB OPERON REGULATORY PROTEIN"/>
    <property type="match status" value="1"/>
</dbReference>
<dbReference type="InterPro" id="IPR018060">
    <property type="entry name" value="HTH_AraC"/>
</dbReference>
<dbReference type="GO" id="GO:0043565">
    <property type="term" value="F:sequence-specific DNA binding"/>
    <property type="evidence" value="ECO:0007669"/>
    <property type="project" value="InterPro"/>
</dbReference>
<dbReference type="Gene3D" id="1.10.10.60">
    <property type="entry name" value="Homeodomain-like"/>
    <property type="match status" value="2"/>
</dbReference>
<evidence type="ECO:0000313" key="5">
    <source>
        <dbReference type="EMBL" id="AJA50640.1"/>
    </source>
</evidence>
<evidence type="ECO:0000256" key="2">
    <source>
        <dbReference type="ARBA" id="ARBA00023125"/>
    </source>
</evidence>
<dbReference type="PATRIC" id="fig|1262449.3.peg.449"/>
<dbReference type="PROSITE" id="PS00041">
    <property type="entry name" value="HTH_ARAC_FAMILY_1"/>
    <property type="match status" value="1"/>
</dbReference>
<dbReference type="SUPFAM" id="SSF51215">
    <property type="entry name" value="Regulatory protein AraC"/>
    <property type="match status" value="1"/>
</dbReference>
<evidence type="ECO:0000256" key="1">
    <source>
        <dbReference type="ARBA" id="ARBA00023015"/>
    </source>
</evidence>
<accession>A0A0H3J1S1</accession>
<dbReference type="GO" id="GO:0003700">
    <property type="term" value="F:DNA-binding transcription factor activity"/>
    <property type="evidence" value="ECO:0007669"/>
    <property type="project" value="InterPro"/>
</dbReference>
<dbReference type="Proteomes" id="UP000030905">
    <property type="component" value="Chromosome"/>
</dbReference>
<dbReference type="KEGG" id="cpae:CPAST_c05520"/>
<reference evidence="6 7" key="3">
    <citation type="journal article" name="Genome Announc.">
        <title>Improved Draft Genome Sequence of Clostridium pasteurianum Strain ATCC 6013 (DSM 525) Using a Hybrid Next-Generation Sequencing Approach.</title>
        <authorList>
            <person name="Pyne M.E."/>
            <person name="Utturkar S."/>
            <person name="Brown S.D."/>
            <person name="Moo-Young M."/>
            <person name="Chung D.A."/>
            <person name="Chou C.P."/>
        </authorList>
    </citation>
    <scope>NUCLEOTIDE SEQUENCE [LARGE SCALE GENOMIC DNA]</scope>
    <source>
        <strain evidence="6 7">ATCC 6013</strain>
    </source>
</reference>
<keyword evidence="3" id="KW-0804">Transcription</keyword>
<organism evidence="5 8">
    <name type="scientific">Clostridium pasteurianum DSM 525 = ATCC 6013</name>
    <dbReference type="NCBI Taxonomy" id="1262449"/>
    <lineage>
        <taxon>Bacteria</taxon>
        <taxon>Bacillati</taxon>
        <taxon>Bacillota</taxon>
        <taxon>Clostridia</taxon>
        <taxon>Eubacteriales</taxon>
        <taxon>Clostridiaceae</taxon>
        <taxon>Clostridium</taxon>
    </lineage>
</organism>
<keyword evidence="2" id="KW-0238">DNA-binding</keyword>
<dbReference type="eggNOG" id="COG2207">
    <property type="taxonomic scope" value="Bacteria"/>
</dbReference>
<dbReference type="SUPFAM" id="SSF46689">
    <property type="entry name" value="Homeodomain-like"/>
    <property type="match status" value="2"/>
</dbReference>
<dbReference type="Proteomes" id="UP000028042">
    <property type="component" value="Unassembled WGS sequence"/>
</dbReference>
<dbReference type="InterPro" id="IPR020449">
    <property type="entry name" value="Tscrpt_reg_AraC-type_HTH"/>
</dbReference>
<evidence type="ECO:0000313" key="7">
    <source>
        <dbReference type="Proteomes" id="UP000028042"/>
    </source>
</evidence>
<keyword evidence="8" id="KW-1185">Reference proteome</keyword>
<dbReference type="AlphaFoldDB" id="A0A0H3J1S1"/>
<sequence length="280" mass="32501">MESKREITFFSTVNKESSDLIVYQCGMEKCNSSYAFGPAVRDHYLIHFILEGKGKFCVKDKLYKLEKNQGFLICPNTITYYEADKKEPWIYTWVGFKGIKAENYLKLANLEESNPIFSYEEGDLVKKCFEEMRKASELKKGKELRLQGLLAIFLSELIEKSHVDEAIDNNYKELYIKKTLNFIETNFSRSVTVSKLAQNIGLNKNYFSAFFRENMGMSPQQYLIKFRMNRARELMNNASLTISDIARSVGYNDPLGFSKIFKKTMGVSPKDYRKSYLGKI</sequence>
<dbReference type="Pfam" id="PF12833">
    <property type="entry name" value="HTH_18"/>
    <property type="match status" value="1"/>
</dbReference>
<dbReference type="EMBL" id="JPGY02000001">
    <property type="protein sequence ID" value="KRU13348.1"/>
    <property type="molecule type" value="Genomic_DNA"/>
</dbReference>
<evidence type="ECO:0000256" key="3">
    <source>
        <dbReference type="ARBA" id="ARBA00023163"/>
    </source>
</evidence>